<accession>A0A4P6HHW4</accession>
<feature type="transmembrane region" description="Helical" evidence="1">
    <location>
        <begin position="71"/>
        <end position="92"/>
    </location>
</feature>
<feature type="transmembrane region" description="Helical" evidence="1">
    <location>
        <begin position="310"/>
        <end position="331"/>
    </location>
</feature>
<keyword evidence="3" id="KW-1185">Reference proteome</keyword>
<dbReference type="RefSeq" id="WP_129350383.1">
    <property type="nucleotide sequence ID" value="NZ_CP026538.1"/>
</dbReference>
<feature type="transmembrane region" description="Helical" evidence="1">
    <location>
        <begin position="30"/>
        <end position="50"/>
    </location>
</feature>
<feature type="transmembrane region" description="Helical" evidence="1">
    <location>
        <begin position="147"/>
        <end position="167"/>
    </location>
</feature>
<dbReference type="EMBL" id="CP026538">
    <property type="protein sequence ID" value="QAZ66731.1"/>
    <property type="molecule type" value="Genomic_DNA"/>
</dbReference>
<dbReference type="KEGG" id="dcb:C3Y92_05530"/>
<keyword evidence="1" id="KW-1133">Transmembrane helix</keyword>
<evidence type="ECO:0000313" key="2">
    <source>
        <dbReference type="EMBL" id="QAZ66731.1"/>
    </source>
</evidence>
<proteinExistence type="predicted"/>
<protein>
    <recommendedName>
        <fullName evidence="4">YfhO family protein</fullName>
    </recommendedName>
</protein>
<feature type="transmembrane region" description="Helical" evidence="1">
    <location>
        <begin position="380"/>
        <end position="398"/>
    </location>
</feature>
<organism evidence="2 3">
    <name type="scientific">Solidesulfovibrio carbinolicus</name>
    <dbReference type="NCBI Taxonomy" id="296842"/>
    <lineage>
        <taxon>Bacteria</taxon>
        <taxon>Pseudomonadati</taxon>
        <taxon>Thermodesulfobacteriota</taxon>
        <taxon>Desulfovibrionia</taxon>
        <taxon>Desulfovibrionales</taxon>
        <taxon>Desulfovibrionaceae</taxon>
        <taxon>Solidesulfovibrio</taxon>
    </lineage>
</organism>
<feature type="transmembrane region" description="Helical" evidence="1">
    <location>
        <begin position="204"/>
        <end position="237"/>
    </location>
</feature>
<reference evidence="2 3" key="1">
    <citation type="submission" date="2018-02" db="EMBL/GenBank/DDBJ databases">
        <title>Genome sequence of Desulfovibrio carbinolicus DSM 3852.</title>
        <authorList>
            <person name="Wilbanks E."/>
            <person name="Skennerton C.T."/>
            <person name="Orphan V.J."/>
        </authorList>
    </citation>
    <scope>NUCLEOTIDE SEQUENCE [LARGE SCALE GENOMIC DNA]</scope>
    <source>
        <strain evidence="2 3">DSM 3852</strain>
    </source>
</reference>
<keyword evidence="1" id="KW-0472">Membrane</keyword>
<evidence type="ECO:0000313" key="3">
    <source>
        <dbReference type="Proteomes" id="UP000293296"/>
    </source>
</evidence>
<gene>
    <name evidence="2" type="ORF">C3Y92_05530</name>
</gene>
<dbReference type="Proteomes" id="UP000293296">
    <property type="component" value="Chromosome"/>
</dbReference>
<feature type="transmembrane region" description="Helical" evidence="1">
    <location>
        <begin position="112"/>
        <end position="140"/>
    </location>
</feature>
<feature type="transmembrane region" description="Helical" evidence="1">
    <location>
        <begin position="243"/>
        <end position="264"/>
    </location>
</feature>
<dbReference type="AlphaFoldDB" id="A0A4P6HHW4"/>
<evidence type="ECO:0000256" key="1">
    <source>
        <dbReference type="SAM" id="Phobius"/>
    </source>
</evidence>
<evidence type="ECO:0008006" key="4">
    <source>
        <dbReference type="Google" id="ProtNLM"/>
    </source>
</evidence>
<feature type="transmembrane region" description="Helical" evidence="1">
    <location>
        <begin position="540"/>
        <end position="559"/>
    </location>
</feature>
<name>A0A4P6HHW4_9BACT</name>
<dbReference type="OrthoDB" id="5438665at2"/>
<feature type="transmembrane region" description="Helical" evidence="1">
    <location>
        <begin position="343"/>
        <end position="360"/>
    </location>
</feature>
<keyword evidence="1" id="KW-0812">Transmembrane</keyword>
<sequence length="576" mass="65261">MLTVIGPGQQVRDVCCLYNFKKIQSWYSLAFYWFFSFGIVYSFYGEFIFSDRVGVLDWRKDLFYFHFLYDSLHNFGVIPVSFLAIPSDIAWFSTLQDLSYWSNPEVISLSPFLPLAYVMSFMAFMKAYFAAHIFVAVWGVRFLAARTGLGTVQTMALLVLFLLNPWLVQHLAIGYTPQISLCLVPLLVALLISEQFRPIQLAGASLVAAWIFYQGALHLFVWLCMAMGVTIAMIALLGRRADVLWRAAFFFMGTLILVLPKVYAVSKVYGVWERFPAVGYASLTDVWGLLTDDSFPMFLFPETYTKYNVAFYDGSLLVGSVFVLLVVWLVFEYLSQLRIVNALRLRDGVCLLAASVFFLLGWNTIWRTVSGYLLLSSSEIYPFRFLFVAYNFMIFFVVDRIGRCHARFSGRIRNAVIYAALTMTCLTFYDRNRELMPYLTENPNFYGDFSISEFYSNRIVAQSGQTLLPVTATPTSVTIIPAGVAGHHILLPWLPWGAVGHHMFHGARPLRESPYGGTVIEVTSAASPVVIEPDSSSRGMLLTGVSLFFAGFVVVTTFVHRKWVVGSRPTKRQESR</sequence>